<comment type="caution">
    <text evidence="4">The sequence shown here is derived from an EMBL/GenBank/DDBJ whole genome shotgun (WGS) entry which is preliminary data.</text>
</comment>
<evidence type="ECO:0000256" key="1">
    <source>
        <dbReference type="SAM" id="Coils"/>
    </source>
</evidence>
<feature type="domain" description="Peptidase M16 C-terminal" evidence="3">
    <location>
        <begin position="180"/>
        <end position="358"/>
    </location>
</feature>
<dbReference type="PANTHER" id="PTHR11851">
    <property type="entry name" value="METALLOPROTEASE"/>
    <property type="match status" value="1"/>
</dbReference>
<evidence type="ECO:0000313" key="4">
    <source>
        <dbReference type="EMBL" id="ORI98349.1"/>
    </source>
</evidence>
<dbReference type="RefSeq" id="WP_004914336.1">
    <property type="nucleotide sequence ID" value="NZ_MPLS01000005.1"/>
</dbReference>
<feature type="coiled-coil region" evidence="1">
    <location>
        <begin position="329"/>
        <end position="360"/>
    </location>
</feature>
<evidence type="ECO:0000259" key="3">
    <source>
        <dbReference type="Pfam" id="PF05193"/>
    </source>
</evidence>
<dbReference type="Pfam" id="PF00675">
    <property type="entry name" value="Peptidase_M16"/>
    <property type="match status" value="1"/>
</dbReference>
<dbReference type="Gene3D" id="3.30.830.10">
    <property type="entry name" value="Metalloenzyme, LuxS/M16 peptidase-like"/>
    <property type="match status" value="2"/>
</dbReference>
<dbReference type="InterPro" id="IPR011765">
    <property type="entry name" value="Pept_M16_N"/>
</dbReference>
<sequence>MLEKYYKQLKEKVLTETMPDGLKVVMVEKPDYHKTFAVLTTDYGSLDEKYQVGQGSPKKIPAGTAHFLEHKLFEKENEDAFTRFGQLGADANAFTNAYQTSYLFSTTQHVVPALQHLLQFVQTPYFSDKTVAKEQGIIGQEIQMYEDDPNWAVYMGILSMMYPESPMAHDIAGTQQSIATITPELLYDVHHAFYQPSQLTLQVIGHFDKLELLETISQTQQLFASNSSSVTRLTPNLQPAVNLSDTRQFNISRPKVAFGIRINGKPLRGTIVTKRTLAVDLMLDLLFGEQTDWYQKLYNKGIIDSEFDTSFDLIREYQFISIFAETTAYQALEKAIQTQINQYRSALKNQAHNFEQLKRATIGEGIQRLNSLENIALRGDDALSGANLFDKIELLQDLTFDDILVTADIIFQDAVLQRFVLQK</sequence>
<dbReference type="InterPro" id="IPR011249">
    <property type="entry name" value="Metalloenz_LuxS/M16"/>
</dbReference>
<dbReference type="SUPFAM" id="SSF63411">
    <property type="entry name" value="LuxS/MPP-like metallohydrolase"/>
    <property type="match status" value="2"/>
</dbReference>
<dbReference type="AlphaFoldDB" id="A0A1X0VFI2"/>
<gene>
    <name evidence="4" type="ORF">BMR96_02385</name>
</gene>
<dbReference type="Proteomes" id="UP000192288">
    <property type="component" value="Unassembled WGS sequence"/>
</dbReference>
<keyword evidence="1" id="KW-0175">Coiled coil</keyword>
<dbReference type="eggNOG" id="COG0612">
    <property type="taxonomic scope" value="Bacteria"/>
</dbReference>
<accession>A0A1X0VFI2</accession>
<reference evidence="4 5" key="1">
    <citation type="journal article" date="2017" name="Front. Microbiol.">
        <title>Genomic Characterization of Dairy Associated Leuconostoc Species and Diversity of Leuconostocs in Undefined Mixed Mesophilic Starter Cultures.</title>
        <authorList>
            <person name="Frantzen C.A."/>
            <person name="Kot W."/>
            <person name="Pedersen T.B."/>
            <person name="Ardo Y.M."/>
            <person name="Broadbent J.R."/>
            <person name="Neve H."/>
            <person name="Hansen L.H."/>
            <person name="Dal Bello F."/>
            <person name="Ostlie H.M."/>
            <person name="Kleppen H.P."/>
            <person name="Vogensen F.K."/>
            <person name="Holo H."/>
        </authorList>
    </citation>
    <scope>NUCLEOTIDE SEQUENCE [LARGE SCALE GENOMIC DNA]</scope>
    <source>
        <strain evidence="4 5">LMGCF08</strain>
    </source>
</reference>
<organism evidence="4 5">
    <name type="scientific">Leuconostoc pseudomesenteroides</name>
    <dbReference type="NCBI Taxonomy" id="33968"/>
    <lineage>
        <taxon>Bacteria</taxon>
        <taxon>Bacillati</taxon>
        <taxon>Bacillota</taxon>
        <taxon>Bacilli</taxon>
        <taxon>Lactobacillales</taxon>
        <taxon>Lactobacillaceae</taxon>
        <taxon>Leuconostoc</taxon>
    </lineage>
</organism>
<evidence type="ECO:0000259" key="2">
    <source>
        <dbReference type="Pfam" id="PF00675"/>
    </source>
</evidence>
<evidence type="ECO:0000313" key="5">
    <source>
        <dbReference type="Proteomes" id="UP000192288"/>
    </source>
</evidence>
<dbReference type="STRING" id="33968.BMS77_03800"/>
<dbReference type="Pfam" id="PF05193">
    <property type="entry name" value="Peptidase_M16_C"/>
    <property type="match status" value="1"/>
</dbReference>
<dbReference type="InterPro" id="IPR007863">
    <property type="entry name" value="Peptidase_M16_C"/>
</dbReference>
<dbReference type="PANTHER" id="PTHR11851:SF134">
    <property type="entry name" value="ZINC-DEPENDENT PROTEASE"/>
    <property type="match status" value="1"/>
</dbReference>
<proteinExistence type="predicted"/>
<protein>
    <submittedName>
        <fullName evidence="4">Peptidase M16</fullName>
    </submittedName>
</protein>
<name>A0A1X0VFI2_LEUPS</name>
<dbReference type="InterPro" id="IPR050361">
    <property type="entry name" value="MPP/UQCRC_Complex"/>
</dbReference>
<dbReference type="GO" id="GO:0046872">
    <property type="term" value="F:metal ion binding"/>
    <property type="evidence" value="ECO:0007669"/>
    <property type="project" value="InterPro"/>
</dbReference>
<feature type="domain" description="Peptidase M16 N-terminal" evidence="2">
    <location>
        <begin position="61"/>
        <end position="174"/>
    </location>
</feature>
<dbReference type="NCBIfam" id="NF047421">
    <property type="entry name" value="YfmH_fam"/>
    <property type="match status" value="1"/>
</dbReference>
<dbReference type="EMBL" id="MPLS01000005">
    <property type="protein sequence ID" value="ORI98349.1"/>
    <property type="molecule type" value="Genomic_DNA"/>
</dbReference>